<dbReference type="PANTHER" id="PTHR11435:SF1">
    <property type="entry name" value="NADH-UBIQUINONE OXIDOREDUCTASE CHAIN 6"/>
    <property type="match status" value="1"/>
</dbReference>
<organism evidence="16">
    <name type="scientific">Diadema setosum</name>
    <name type="common">Long-spined sea urchin</name>
    <name type="synonym">Echinometra setosa</name>
    <dbReference type="NCBI Taxonomy" id="31175"/>
    <lineage>
        <taxon>Eukaryota</taxon>
        <taxon>Metazoa</taxon>
        <taxon>Echinodermata</taxon>
        <taxon>Eleutherozoa</taxon>
        <taxon>Echinozoa</taxon>
        <taxon>Echinoidea</taxon>
        <taxon>Euechinoidea</taxon>
        <taxon>Acroechinoidea</taxon>
        <taxon>Diadematoida</taxon>
        <taxon>Diadematidae</taxon>
        <taxon>Diadema</taxon>
    </lineage>
</organism>
<evidence type="ECO:0000256" key="10">
    <source>
        <dbReference type="ARBA" id="ARBA00022989"/>
    </source>
</evidence>
<evidence type="ECO:0000256" key="1">
    <source>
        <dbReference type="ARBA" id="ARBA00004225"/>
    </source>
</evidence>
<name>A0A343AW63_DIASE</name>
<evidence type="ECO:0000256" key="13">
    <source>
        <dbReference type="ARBA" id="ARBA00023136"/>
    </source>
</evidence>
<dbReference type="AlphaFoldDB" id="A0A343AW63"/>
<evidence type="ECO:0000256" key="9">
    <source>
        <dbReference type="ARBA" id="ARBA00022982"/>
    </source>
</evidence>
<protein>
    <recommendedName>
        <fullName evidence="4 15">NADH-ubiquinone oxidoreductase chain 6</fullName>
        <ecNumber evidence="3 15">7.1.1.2</ecNumber>
    </recommendedName>
</protein>
<evidence type="ECO:0000256" key="3">
    <source>
        <dbReference type="ARBA" id="ARBA00012944"/>
    </source>
</evidence>
<dbReference type="GO" id="GO:0008137">
    <property type="term" value="F:NADH dehydrogenase (ubiquinone) activity"/>
    <property type="evidence" value="ECO:0007669"/>
    <property type="project" value="UniProtKB-UniRule"/>
</dbReference>
<evidence type="ECO:0000256" key="11">
    <source>
        <dbReference type="ARBA" id="ARBA00023027"/>
    </source>
</evidence>
<keyword evidence="5 15" id="KW-0813">Transport</keyword>
<evidence type="ECO:0000256" key="2">
    <source>
        <dbReference type="ARBA" id="ARBA00005698"/>
    </source>
</evidence>
<evidence type="ECO:0000256" key="5">
    <source>
        <dbReference type="ARBA" id="ARBA00022448"/>
    </source>
</evidence>
<evidence type="ECO:0000256" key="14">
    <source>
        <dbReference type="ARBA" id="ARBA00049551"/>
    </source>
</evidence>
<dbReference type="InterPro" id="IPR050269">
    <property type="entry name" value="ComplexI_Subunit6"/>
</dbReference>
<keyword evidence="15" id="KW-0830">Ubiquinone</keyword>
<dbReference type="InterPro" id="IPR042106">
    <property type="entry name" value="Nuo/plastoQ_OxRdtase_6_NuoJ"/>
</dbReference>
<keyword evidence="13 15" id="KW-0472">Membrane</keyword>
<comment type="catalytic activity">
    <reaction evidence="14 15">
        <text>a ubiquinone + NADH + 5 H(+)(in) = a ubiquinol + NAD(+) + 4 H(+)(out)</text>
        <dbReference type="Rhea" id="RHEA:29091"/>
        <dbReference type="Rhea" id="RHEA-COMP:9565"/>
        <dbReference type="Rhea" id="RHEA-COMP:9566"/>
        <dbReference type="ChEBI" id="CHEBI:15378"/>
        <dbReference type="ChEBI" id="CHEBI:16389"/>
        <dbReference type="ChEBI" id="CHEBI:17976"/>
        <dbReference type="ChEBI" id="CHEBI:57540"/>
        <dbReference type="ChEBI" id="CHEBI:57945"/>
        <dbReference type="EC" id="7.1.1.2"/>
    </reaction>
</comment>
<sequence>MVMYFSLVLMLIGSVLVFYSLSPYYSALGLVLVSVSGCVVLSLLGASFLALTLLIVYMGGMLVVFAYSSAISAERFPQVSNLSEVVSLSFLLCSWVFISFDNLEDGHFPHGGMCSGEVLLGSSSFYDFGGALVVIGVFVLLVALVGALIISRGIESSIIRAL</sequence>
<keyword evidence="6 15" id="KW-0679">Respiratory chain</keyword>
<accession>A0A343AW63</accession>
<feature type="transmembrane region" description="Helical" evidence="15">
    <location>
        <begin position="7"/>
        <end position="27"/>
    </location>
</feature>
<feature type="transmembrane region" description="Helical" evidence="15">
    <location>
        <begin position="128"/>
        <end position="150"/>
    </location>
</feature>
<proteinExistence type="inferred from homology"/>
<evidence type="ECO:0000313" key="16">
    <source>
        <dbReference type="EMBL" id="APT41355.1"/>
    </source>
</evidence>
<dbReference type="GO" id="GO:0031966">
    <property type="term" value="C:mitochondrial membrane"/>
    <property type="evidence" value="ECO:0007669"/>
    <property type="project" value="UniProtKB-SubCell"/>
</dbReference>
<evidence type="ECO:0000256" key="8">
    <source>
        <dbReference type="ARBA" id="ARBA00022967"/>
    </source>
</evidence>
<dbReference type="EC" id="7.1.1.2" evidence="3 15"/>
<keyword evidence="11 15" id="KW-0520">NAD</keyword>
<feature type="transmembrane region" description="Helical" evidence="15">
    <location>
        <begin position="39"/>
        <end position="67"/>
    </location>
</feature>
<dbReference type="GeneID" id="30900706"/>
<keyword evidence="10 15" id="KW-1133">Transmembrane helix</keyword>
<dbReference type="RefSeq" id="YP_009343953.1">
    <property type="nucleotide sequence ID" value="NC_033522.1"/>
</dbReference>
<evidence type="ECO:0000256" key="4">
    <source>
        <dbReference type="ARBA" id="ARBA00021095"/>
    </source>
</evidence>
<evidence type="ECO:0000256" key="7">
    <source>
        <dbReference type="ARBA" id="ARBA00022692"/>
    </source>
</evidence>
<keyword evidence="7 15" id="KW-0812">Transmembrane</keyword>
<reference evidence="16" key="1">
    <citation type="journal article" date="2016" name="Mitochondrial DNA Part B Resour">
        <title>The complete mitochondrial genome of Diadema setosum(Diadematacea: Diadematidae).</title>
        <authorList>
            <person name="Li C."/>
            <person name="Wu G."/>
            <person name="Fu W."/>
            <person name="Zeng X."/>
        </authorList>
    </citation>
    <scope>NUCLEOTIDE SEQUENCE</scope>
</reference>
<evidence type="ECO:0000256" key="15">
    <source>
        <dbReference type="RuleBase" id="RU004430"/>
    </source>
</evidence>
<comment type="similarity">
    <text evidence="2 15">Belongs to the complex I subunit 6 family.</text>
</comment>
<dbReference type="CTD" id="30900706"/>
<dbReference type="PANTHER" id="PTHR11435">
    <property type="entry name" value="NADH UBIQUINONE OXIDOREDUCTASE SUBUNIT ND6"/>
    <property type="match status" value="1"/>
</dbReference>
<evidence type="ECO:0000256" key="6">
    <source>
        <dbReference type="ARBA" id="ARBA00022660"/>
    </source>
</evidence>
<dbReference type="Pfam" id="PF00499">
    <property type="entry name" value="Oxidored_q3"/>
    <property type="match status" value="1"/>
</dbReference>
<keyword evidence="9 15" id="KW-0249">Electron transport</keyword>
<comment type="function">
    <text evidence="15">Core subunit of the mitochondrial membrane respiratory chain NADH dehydrogenase (Complex I) which catalyzes electron transfer from NADH through the respiratory chain, using ubiquinone as an electron acceptor. Essential for the catalytic activity and assembly of complex I.</text>
</comment>
<dbReference type="Gene3D" id="1.20.120.1200">
    <property type="entry name" value="NADH-ubiquinone/plastoquinone oxidoreductase chain 6, subunit NuoJ"/>
    <property type="match status" value="1"/>
</dbReference>
<geneLocation type="mitochondrion" evidence="16"/>
<comment type="subcellular location">
    <subcellularLocation>
        <location evidence="1 15">Mitochondrion membrane</location>
        <topology evidence="1 15">Multi-pass membrane protein</topology>
    </subcellularLocation>
</comment>
<evidence type="ECO:0000256" key="12">
    <source>
        <dbReference type="ARBA" id="ARBA00023128"/>
    </source>
</evidence>
<keyword evidence="8 15" id="KW-1278">Translocase</keyword>
<feature type="transmembrane region" description="Helical" evidence="15">
    <location>
        <begin position="79"/>
        <end position="98"/>
    </location>
</feature>
<dbReference type="InterPro" id="IPR001457">
    <property type="entry name" value="NADH_UbQ/plastoQ_OxRdtase_su6"/>
</dbReference>
<keyword evidence="12 15" id="KW-0496">Mitochondrion</keyword>
<dbReference type="EMBL" id="KX385835">
    <property type="protein sequence ID" value="APT41355.1"/>
    <property type="molecule type" value="Genomic_DNA"/>
</dbReference>